<accession>A0ABR4YCZ8</accession>
<dbReference type="SUPFAM" id="SSF53850">
    <property type="entry name" value="Periplasmic binding protein-like II"/>
    <property type="match status" value="1"/>
</dbReference>
<evidence type="ECO:0008006" key="3">
    <source>
        <dbReference type="Google" id="ProtNLM"/>
    </source>
</evidence>
<dbReference type="RefSeq" id="WP_038213459.1">
    <property type="nucleotide sequence ID" value="NZ_JRWM01000006.1"/>
</dbReference>
<keyword evidence="2" id="KW-1185">Reference proteome</keyword>
<dbReference type="EMBL" id="JRWM01000006">
    <property type="protein sequence ID" value="KHA61175.1"/>
    <property type="molecule type" value="Genomic_DNA"/>
</dbReference>
<dbReference type="Gene3D" id="3.40.190.10">
    <property type="entry name" value="Periplasmic binding protein-like II"/>
    <property type="match status" value="2"/>
</dbReference>
<evidence type="ECO:0000313" key="2">
    <source>
        <dbReference type="Proteomes" id="UP000030520"/>
    </source>
</evidence>
<comment type="caution">
    <text evidence="1">The sequence shown here is derived from an EMBL/GenBank/DDBJ whole genome shotgun (WGS) entry which is preliminary data.</text>
</comment>
<dbReference type="Proteomes" id="UP000030520">
    <property type="component" value="Unassembled WGS sequence"/>
</dbReference>
<dbReference type="PANTHER" id="PTHR35841:SF1">
    <property type="entry name" value="PHOSPHONATES-BINDING PERIPLASMIC PROTEIN"/>
    <property type="match status" value="1"/>
</dbReference>
<sequence>MRAYNLFIVLFCLTFSSLCFSKLLIVGVVPQYAASKIVQQWQPLLELVSAQTGYRFELRTAKTITEFEQRLNEGVYDIAYMNPYHFITYNTEQGYTALAHQANKKIHGIMVARIDDDIDSISDLQGQQLAFPSPLAFAASMLTRGSLSQRGISFSPVYVGSHDSSYISVSKGFFKAGGGVVRTFNALPVDVKKTLKIVWKSPGYTPHAIATHIRVDSDTRRNILSALSELNKSDDGIKALENLGFQSGFISAKDSDWDDIRNLMSEKD</sequence>
<evidence type="ECO:0000313" key="1">
    <source>
        <dbReference type="EMBL" id="KHA61175.1"/>
    </source>
</evidence>
<organism evidence="1 2">
    <name type="scientific">Vibrio variabilis</name>
    <dbReference type="NCBI Taxonomy" id="990271"/>
    <lineage>
        <taxon>Bacteria</taxon>
        <taxon>Pseudomonadati</taxon>
        <taxon>Pseudomonadota</taxon>
        <taxon>Gammaproteobacteria</taxon>
        <taxon>Vibrionales</taxon>
        <taxon>Vibrionaceae</taxon>
        <taxon>Vibrio</taxon>
    </lineage>
</organism>
<name>A0ABR4YCZ8_9VIBR</name>
<dbReference type="PANTHER" id="PTHR35841">
    <property type="entry name" value="PHOSPHONATES-BINDING PERIPLASMIC PROTEIN"/>
    <property type="match status" value="1"/>
</dbReference>
<protein>
    <recommendedName>
        <fullName evidence="3">Phosphonate ABC transporter phosphate-binding periplasmic component</fullName>
    </recommendedName>
</protein>
<gene>
    <name evidence="1" type="ORF">NL53_05885</name>
</gene>
<reference evidence="1 2" key="1">
    <citation type="submission" date="2014-10" db="EMBL/GenBank/DDBJ databases">
        <title>Genome sequencing of Vibrio variabilis T01.</title>
        <authorList>
            <person name="Chan K.-G."/>
            <person name="Mohamad N.I."/>
        </authorList>
    </citation>
    <scope>NUCLEOTIDE SEQUENCE [LARGE SCALE GENOMIC DNA]</scope>
    <source>
        <strain evidence="1 2">T01</strain>
    </source>
</reference>
<proteinExistence type="predicted"/>
<dbReference type="Pfam" id="PF12974">
    <property type="entry name" value="Phosphonate-bd"/>
    <property type="match status" value="1"/>
</dbReference>